<evidence type="ECO:0000313" key="2">
    <source>
        <dbReference type="Proteomes" id="UP001281147"/>
    </source>
</evidence>
<protein>
    <submittedName>
        <fullName evidence="1">Uncharacterized protein</fullName>
    </submittedName>
</protein>
<evidence type="ECO:0000313" key="1">
    <source>
        <dbReference type="EMBL" id="KAK3722157.1"/>
    </source>
</evidence>
<reference evidence="1" key="1">
    <citation type="submission" date="2023-07" db="EMBL/GenBank/DDBJ databases">
        <title>Black Yeasts Isolated from many extreme environments.</title>
        <authorList>
            <person name="Coleine C."/>
            <person name="Stajich J.E."/>
            <person name="Selbmann L."/>
        </authorList>
    </citation>
    <scope>NUCLEOTIDE SEQUENCE</scope>
    <source>
        <strain evidence="1">CCFEE 5714</strain>
    </source>
</reference>
<organism evidence="1 2">
    <name type="scientific">Vermiconidia calcicola</name>
    <dbReference type="NCBI Taxonomy" id="1690605"/>
    <lineage>
        <taxon>Eukaryota</taxon>
        <taxon>Fungi</taxon>
        <taxon>Dikarya</taxon>
        <taxon>Ascomycota</taxon>
        <taxon>Pezizomycotina</taxon>
        <taxon>Dothideomycetes</taxon>
        <taxon>Dothideomycetidae</taxon>
        <taxon>Mycosphaerellales</taxon>
        <taxon>Extremaceae</taxon>
        <taxon>Vermiconidia</taxon>
    </lineage>
</organism>
<dbReference type="Proteomes" id="UP001281147">
    <property type="component" value="Unassembled WGS sequence"/>
</dbReference>
<keyword evidence="2" id="KW-1185">Reference proteome</keyword>
<gene>
    <name evidence="1" type="ORF">LTR37_002590</name>
</gene>
<sequence>MSIVTLDGVPRRVPKLAVRNRFSDGEGSIERTLNLPSDTTSEREGSAPPSSHSSSRLGTPVSHRSSSNESVPTIQRVSSKEVPKHKPTSQAAKKKKGGVLGFLTLKEPSTSAWAEFAEAEKAKAKQKGIDPATKGIPGVSSQRRLPEHVPKVNSKWDGLPDAARESMESRALSKAKRSGTFSTSTRQSTGTATSSTSDDSRRARETFGSPISPMQSPIWPYRPSHDLPVLVDGRISSHGSTRQQPPALAIQAGSRPGVIEQSSENMPQTFLLPPSPVDQETTALPELDGYLIRPELSGRLTPPELAGRLTPPELDGREVSNVRELDARQSTNSSPVGPLSPLTPLGFGSDEQPALIGIHYPELDSHELELTDKDSKAASNADQQRSTILAPPAQPARSRRPVNFSRPQTKKPSLSHLATEVVPETAANRARPTSDDFLTLSPTLKNESGQIDPFLTDTFANHSRETGNIPRRAISTLRPDLQQPMNSCAEASFLDCESSPITSNEGDDTPAASQPDTTQRSTEEYQDAGVFCSNSRASITPSVAPSYMSEQWHMSPKQRLGLGGRVRKGDVLPWETAEDLENNAELLVPDRLSPPIMPQSKLDRLSWRRSPKR</sequence>
<accession>A0ACC3NTT8</accession>
<name>A0ACC3NTT8_9PEZI</name>
<proteinExistence type="predicted"/>
<dbReference type="EMBL" id="JAUTXU010000014">
    <property type="protein sequence ID" value="KAK3722157.1"/>
    <property type="molecule type" value="Genomic_DNA"/>
</dbReference>
<comment type="caution">
    <text evidence="1">The sequence shown here is derived from an EMBL/GenBank/DDBJ whole genome shotgun (WGS) entry which is preliminary data.</text>
</comment>